<sequence>MNNSLIICIIFALAHSYICARLNLGFDIENDDEKCNTECNADPSYFSTPGDFKITAEDRKYLPFDNNCQKTWKGPFTFVQTADIQFGMQERWFYDRIGWDKEMCQATQLMADVNGMNPQPKFMVLCGDLIHPWPSTDTEIKDRREEQRDDFKRIFSGLEVPLVCVCGNHDVGNTPNNETIVTWKKNFGDDYFSFWVNGVFFIVINSSFFKDPTDTKELAAEQDKWLETQLEVVRTEKPKHTVMFQHIPWFMASSDEDNDYFNIDMVLRKKILDQMYDAGVRYVFAGHWHRNGGGFYKDMELVITTASGVQLGDDKAGYRVIKVMEDKIEHKFHILGNPPQ</sequence>
<name>A0AAV2PPH7_MEGNR</name>
<evidence type="ECO:0000256" key="1">
    <source>
        <dbReference type="SAM" id="SignalP"/>
    </source>
</evidence>
<dbReference type="InterPro" id="IPR029052">
    <property type="entry name" value="Metallo-depent_PP-like"/>
</dbReference>
<evidence type="ECO:0000313" key="4">
    <source>
        <dbReference type="Proteomes" id="UP001497623"/>
    </source>
</evidence>
<dbReference type="Pfam" id="PF00149">
    <property type="entry name" value="Metallophos"/>
    <property type="match status" value="1"/>
</dbReference>
<keyword evidence="4" id="KW-1185">Reference proteome</keyword>
<reference evidence="3 4" key="1">
    <citation type="submission" date="2024-05" db="EMBL/GenBank/DDBJ databases">
        <authorList>
            <person name="Wallberg A."/>
        </authorList>
    </citation>
    <scope>NUCLEOTIDE SEQUENCE [LARGE SCALE GENOMIC DNA]</scope>
</reference>
<evidence type="ECO:0000259" key="2">
    <source>
        <dbReference type="Pfam" id="PF00149"/>
    </source>
</evidence>
<proteinExistence type="predicted"/>
<dbReference type="Gene3D" id="3.60.21.10">
    <property type="match status" value="1"/>
</dbReference>
<feature type="chain" id="PRO_5043729914" description="Calcineurin-like phosphoesterase domain-containing protein" evidence="1">
    <location>
        <begin position="21"/>
        <end position="340"/>
    </location>
</feature>
<dbReference type="AlphaFoldDB" id="A0AAV2PPH7"/>
<dbReference type="SUPFAM" id="SSF56300">
    <property type="entry name" value="Metallo-dependent phosphatases"/>
    <property type="match status" value="1"/>
</dbReference>
<dbReference type="PANTHER" id="PTHR43143">
    <property type="entry name" value="METALLOPHOSPHOESTERASE, CALCINEURIN SUPERFAMILY"/>
    <property type="match status" value="1"/>
</dbReference>
<organism evidence="3 4">
    <name type="scientific">Meganyctiphanes norvegica</name>
    <name type="common">Northern krill</name>
    <name type="synonym">Thysanopoda norvegica</name>
    <dbReference type="NCBI Taxonomy" id="48144"/>
    <lineage>
        <taxon>Eukaryota</taxon>
        <taxon>Metazoa</taxon>
        <taxon>Ecdysozoa</taxon>
        <taxon>Arthropoda</taxon>
        <taxon>Crustacea</taxon>
        <taxon>Multicrustacea</taxon>
        <taxon>Malacostraca</taxon>
        <taxon>Eumalacostraca</taxon>
        <taxon>Eucarida</taxon>
        <taxon>Euphausiacea</taxon>
        <taxon>Euphausiidae</taxon>
        <taxon>Meganyctiphanes</taxon>
    </lineage>
</organism>
<dbReference type="InterPro" id="IPR051918">
    <property type="entry name" value="STPP_CPPED1"/>
</dbReference>
<dbReference type="EMBL" id="CAXKWB010000872">
    <property type="protein sequence ID" value="CAL4062642.1"/>
    <property type="molecule type" value="Genomic_DNA"/>
</dbReference>
<dbReference type="GO" id="GO:0016787">
    <property type="term" value="F:hydrolase activity"/>
    <property type="evidence" value="ECO:0007669"/>
    <property type="project" value="InterPro"/>
</dbReference>
<keyword evidence="1" id="KW-0732">Signal</keyword>
<dbReference type="InterPro" id="IPR004843">
    <property type="entry name" value="Calcineurin-like_PHP"/>
</dbReference>
<protein>
    <recommendedName>
        <fullName evidence="2">Calcineurin-like phosphoesterase domain-containing protein</fullName>
    </recommendedName>
</protein>
<evidence type="ECO:0000313" key="3">
    <source>
        <dbReference type="EMBL" id="CAL4062642.1"/>
    </source>
</evidence>
<dbReference type="PANTHER" id="PTHR43143:SF1">
    <property type="entry name" value="SERINE_THREONINE-PROTEIN PHOSPHATASE CPPED1"/>
    <property type="match status" value="1"/>
</dbReference>
<feature type="signal peptide" evidence="1">
    <location>
        <begin position="1"/>
        <end position="20"/>
    </location>
</feature>
<gene>
    <name evidence="3" type="ORF">MNOR_LOCUS2752</name>
</gene>
<feature type="domain" description="Calcineurin-like phosphoesterase" evidence="2">
    <location>
        <begin position="77"/>
        <end position="290"/>
    </location>
</feature>
<dbReference type="Proteomes" id="UP001497623">
    <property type="component" value="Unassembled WGS sequence"/>
</dbReference>
<comment type="caution">
    <text evidence="3">The sequence shown here is derived from an EMBL/GenBank/DDBJ whole genome shotgun (WGS) entry which is preliminary data.</text>
</comment>
<accession>A0AAV2PPH7</accession>